<evidence type="ECO:0000256" key="1">
    <source>
        <dbReference type="SAM" id="Phobius"/>
    </source>
</evidence>
<organism evidence="3 4">
    <name type="scientific">Paenalkalicoccus suaedae</name>
    <dbReference type="NCBI Taxonomy" id="2592382"/>
    <lineage>
        <taxon>Bacteria</taxon>
        <taxon>Bacillati</taxon>
        <taxon>Bacillota</taxon>
        <taxon>Bacilli</taxon>
        <taxon>Bacillales</taxon>
        <taxon>Bacillaceae</taxon>
        <taxon>Paenalkalicoccus</taxon>
    </lineage>
</organism>
<sequence length="409" mass="46863">MNRRHLLIAWNRTKRVLKVLLIFVLVGALFAYAMFQGNFVAWFLFYSITTIILLMAIYAFIPLGSFRASRDSGGGALPAGSALETKLTVTRNLRFPFLYIHVMDDMDAGLSKQLSANSARMIFYPSMQRTLAFTYRIPALERGKYEHFGVHLSTSDMFGIIEKRTFIPLTNELLVYPNYYDLDRWDAYEKHDSETTLSLQDFIEDMTSISGAREYVPGDKLTSLDWKASARASKLMTKEFEEYIGQNFLVAWNNYVPNYDYETLVAYEKGIELVTSIIMHAQKHHMHAGLWSFSKVHKEFPISEVSQQQKQIITYLAELRPEDGSASYELKDKEDAIPSGVTFIYVTTVLDDATFDRLKILLSRRVKVLVALIDKGKDIDTWEYKRLKELRGLGADAIYVSNGAINTME</sequence>
<dbReference type="InterPro" id="IPR002881">
    <property type="entry name" value="DUF58"/>
</dbReference>
<dbReference type="KEGG" id="psua:FLK61_26975"/>
<name>A0A859FAW2_9BACI</name>
<evidence type="ECO:0000313" key="3">
    <source>
        <dbReference type="EMBL" id="QKS70399.1"/>
    </source>
</evidence>
<reference evidence="4" key="1">
    <citation type="submission" date="2019-07" db="EMBL/GenBank/DDBJ databases">
        <title>Bacillus alkalisoli sp. nov. isolated from saline soil.</title>
        <authorList>
            <person name="Sun J.-Q."/>
            <person name="Xu L."/>
        </authorList>
    </citation>
    <scope>NUCLEOTIDE SEQUENCE [LARGE SCALE GENOMIC DNA]</scope>
    <source>
        <strain evidence="4">M4U3P1</strain>
    </source>
</reference>
<feature type="transmembrane region" description="Helical" evidence="1">
    <location>
        <begin position="41"/>
        <end position="61"/>
    </location>
</feature>
<feature type="domain" description="DUF58" evidence="2">
    <location>
        <begin position="212"/>
        <end position="375"/>
    </location>
</feature>
<proteinExistence type="predicted"/>
<dbReference type="RefSeq" id="WP_176008438.1">
    <property type="nucleotide sequence ID" value="NZ_CP041372.2"/>
</dbReference>
<keyword evidence="1" id="KW-1133">Transmembrane helix</keyword>
<feature type="transmembrane region" description="Helical" evidence="1">
    <location>
        <begin position="16"/>
        <end position="35"/>
    </location>
</feature>
<dbReference type="EMBL" id="CP041372">
    <property type="protein sequence ID" value="QKS70399.1"/>
    <property type="molecule type" value="Genomic_DNA"/>
</dbReference>
<dbReference type="Proteomes" id="UP000318138">
    <property type="component" value="Chromosome"/>
</dbReference>
<keyword evidence="1" id="KW-0472">Membrane</keyword>
<evidence type="ECO:0000313" key="4">
    <source>
        <dbReference type="Proteomes" id="UP000318138"/>
    </source>
</evidence>
<keyword evidence="1" id="KW-0812">Transmembrane</keyword>
<dbReference type="PANTHER" id="PTHR34351:SF2">
    <property type="entry name" value="DUF58 DOMAIN-CONTAINING PROTEIN"/>
    <property type="match status" value="1"/>
</dbReference>
<dbReference type="PANTHER" id="PTHR34351">
    <property type="entry name" value="SLR1927 PROTEIN-RELATED"/>
    <property type="match status" value="1"/>
</dbReference>
<evidence type="ECO:0000259" key="2">
    <source>
        <dbReference type="Pfam" id="PF01882"/>
    </source>
</evidence>
<gene>
    <name evidence="3" type="ORF">FLK61_26975</name>
</gene>
<dbReference type="AlphaFoldDB" id="A0A859FAW2"/>
<accession>A0A859FAW2</accession>
<keyword evidence="4" id="KW-1185">Reference proteome</keyword>
<protein>
    <submittedName>
        <fullName evidence="3">DUF58 domain-containing protein</fullName>
    </submittedName>
</protein>
<dbReference type="Pfam" id="PF01882">
    <property type="entry name" value="DUF58"/>
    <property type="match status" value="1"/>
</dbReference>